<dbReference type="SUPFAM" id="SSF48371">
    <property type="entry name" value="ARM repeat"/>
    <property type="match status" value="1"/>
</dbReference>
<dbReference type="InterPro" id="IPR016024">
    <property type="entry name" value="ARM-type_fold"/>
</dbReference>
<evidence type="ECO:0000313" key="3">
    <source>
        <dbReference type="Proteomes" id="UP000716291"/>
    </source>
</evidence>
<dbReference type="GO" id="GO:0005829">
    <property type="term" value="C:cytosol"/>
    <property type="evidence" value="ECO:0007669"/>
    <property type="project" value="TreeGrafter"/>
</dbReference>
<accession>A0A9P6X640</accession>
<dbReference type="GO" id="GO:0110078">
    <property type="term" value="C:TTT Hsp90 cochaperone complex"/>
    <property type="evidence" value="ECO:0007669"/>
    <property type="project" value="InterPro"/>
</dbReference>
<dbReference type="AlphaFoldDB" id="A0A9P6X640"/>
<reference evidence="2" key="1">
    <citation type="journal article" date="2020" name="Microb. Genom.">
        <title>Genetic diversity of clinical and environmental Mucorales isolates obtained from an investigation of mucormycosis cases among solid organ transplant recipients.</title>
        <authorList>
            <person name="Nguyen M.H."/>
            <person name="Kaul D."/>
            <person name="Muto C."/>
            <person name="Cheng S.J."/>
            <person name="Richter R.A."/>
            <person name="Bruno V.M."/>
            <person name="Liu G."/>
            <person name="Beyhan S."/>
            <person name="Sundermann A.J."/>
            <person name="Mounaud S."/>
            <person name="Pasculle A.W."/>
            <person name="Nierman W.C."/>
            <person name="Driscoll E."/>
            <person name="Cumbie R."/>
            <person name="Clancy C.J."/>
            <person name="Dupont C.L."/>
        </authorList>
    </citation>
    <scope>NUCLEOTIDE SEQUENCE</scope>
    <source>
        <strain evidence="2">GL11</strain>
    </source>
</reference>
<sequence>MTSQNTFLKHIQITQHPTLTRRPVTKYKAESELHEEQDWKKDHYVYIIRWIIEEAKPTTLEDDLYLLIPPVLIILDDFDIQYKTIGVGMVHTMITRMSPSCIIKSHLDNVFLESLFSCLSYLTQERDVPLLAATYPCLLDLIACTKKQGPSQCALYERVLIDGIATGLLHAGEKIQFLPILLEPIPALFDGLGVVGVQYLKMIIPPLCESVSRPASNPKMKKISVLAANGLRTVMKVCWPRIYAYEGVIFRSLAKAWSFYYEKQDTDMLALLKQVYRVFEAACQGKEKADKEALLKYKPSVFGPLLM</sequence>
<gene>
    <name evidence="2" type="ORF">G6F64_007791</name>
</gene>
<protein>
    <submittedName>
        <fullName evidence="2">Uncharacterized protein</fullName>
    </submittedName>
</protein>
<proteinExistence type="inferred from homology"/>
<dbReference type="Proteomes" id="UP000716291">
    <property type="component" value="Unassembled WGS sequence"/>
</dbReference>
<name>A0A9P6X640_RHIOR</name>
<dbReference type="PANTHER" id="PTHR32226:SF2">
    <property type="entry name" value="TELO2-INTERACTING PROTEIN 2"/>
    <property type="match status" value="1"/>
</dbReference>
<organism evidence="2 3">
    <name type="scientific">Rhizopus oryzae</name>
    <name type="common">Mucormycosis agent</name>
    <name type="synonym">Rhizopus arrhizus var. delemar</name>
    <dbReference type="NCBI Taxonomy" id="64495"/>
    <lineage>
        <taxon>Eukaryota</taxon>
        <taxon>Fungi</taxon>
        <taxon>Fungi incertae sedis</taxon>
        <taxon>Mucoromycota</taxon>
        <taxon>Mucoromycotina</taxon>
        <taxon>Mucoromycetes</taxon>
        <taxon>Mucorales</taxon>
        <taxon>Mucorineae</taxon>
        <taxon>Rhizopodaceae</taxon>
        <taxon>Rhizopus</taxon>
    </lineage>
</organism>
<keyword evidence="3" id="KW-1185">Reference proteome</keyword>
<comment type="caution">
    <text evidence="2">The sequence shown here is derived from an EMBL/GenBank/DDBJ whole genome shotgun (WGS) entry which is preliminary data.</text>
</comment>
<dbReference type="GO" id="GO:0005634">
    <property type="term" value="C:nucleus"/>
    <property type="evidence" value="ECO:0007669"/>
    <property type="project" value="TreeGrafter"/>
</dbReference>
<dbReference type="PANTHER" id="PTHR32226">
    <property type="entry name" value="TELO2-INTERACTING PROTEIN 2"/>
    <property type="match status" value="1"/>
</dbReference>
<dbReference type="OrthoDB" id="6417021at2759"/>
<dbReference type="InterPro" id="IPR018870">
    <property type="entry name" value="Tti2"/>
</dbReference>
<dbReference type="Pfam" id="PF10521">
    <property type="entry name" value="Tti2"/>
    <property type="match status" value="1"/>
</dbReference>
<dbReference type="EMBL" id="JAANQT010001187">
    <property type="protein sequence ID" value="KAG1306189.1"/>
    <property type="molecule type" value="Genomic_DNA"/>
</dbReference>
<evidence type="ECO:0000313" key="2">
    <source>
        <dbReference type="EMBL" id="KAG1306189.1"/>
    </source>
</evidence>
<evidence type="ECO:0000256" key="1">
    <source>
        <dbReference type="ARBA" id="ARBA00034736"/>
    </source>
</evidence>
<comment type="similarity">
    <text evidence="1">Belongs to the TTI2 family.</text>
</comment>